<organism evidence="2 3">
    <name type="scientific">Candidatus Clostridium stratigraminis</name>
    <dbReference type="NCBI Taxonomy" id="3381661"/>
    <lineage>
        <taxon>Bacteria</taxon>
        <taxon>Bacillati</taxon>
        <taxon>Bacillota</taxon>
        <taxon>Clostridia</taxon>
        <taxon>Eubacteriales</taxon>
        <taxon>Clostridiaceae</taxon>
        <taxon>Clostridium</taxon>
    </lineage>
</organism>
<keyword evidence="3" id="KW-1185">Reference proteome</keyword>
<evidence type="ECO:0000313" key="2">
    <source>
        <dbReference type="EMBL" id="MFL0245455.1"/>
    </source>
</evidence>
<name>A0ABW8SYS1_9CLOT</name>
<gene>
    <name evidence="2" type="ORF">ACJDUG_00510</name>
</gene>
<comment type="caution">
    <text evidence="2">The sequence shown here is derived from an EMBL/GenBank/DDBJ whole genome shotgun (WGS) entry which is preliminary data.</text>
</comment>
<dbReference type="InterPro" id="IPR001173">
    <property type="entry name" value="Glyco_trans_2-like"/>
</dbReference>
<dbReference type="PANTHER" id="PTHR22916">
    <property type="entry name" value="GLYCOSYLTRANSFERASE"/>
    <property type="match status" value="1"/>
</dbReference>
<dbReference type="EMBL" id="JBJHZZ010000001">
    <property type="protein sequence ID" value="MFL0245455.1"/>
    <property type="molecule type" value="Genomic_DNA"/>
</dbReference>
<dbReference type="Proteomes" id="UP001623591">
    <property type="component" value="Unassembled WGS sequence"/>
</dbReference>
<dbReference type="SUPFAM" id="SSF53448">
    <property type="entry name" value="Nucleotide-diphospho-sugar transferases"/>
    <property type="match status" value="1"/>
</dbReference>
<sequence length="521" mass="61474">MKWEYSLFNRVKDIHSRFLFNGIVEDDSLAICYIMSYLAYYFKLKNYVEIGVHNGRILFSVAQTIKDTQGKAYGIDPYTIDKVEEHHTDKKLNKKENKIFKTIDFEAIYAKVLRDTEALELSKVVKIIRKTSKKAAEYFKSNEIDMLHIDGNHDYQSVQSDYNIYSPLIREGGIIVFNCINLDSVKRCYDQYKNKYKILLETNNFGILMKNHKNVKGEADIPRKLENLYFRLLETENRTKEDKITVNVGVLAYNHENYIAQCLNSIIKQKGDFNLNIIISEDKSHDGTAKIVEDYIKNVKANKNVTFEFFKGKENLGMVENLRRLLKACRKSMYTALMDGDDYWDDENKLQTHIEFMESHPQCSISFDDIIFFDEVENKYNFYNIQQQIKGDIFNTTDITSVNFIGNISCCFYYSKYFDQIPNEFYKMFVGDWMLNIQFSMFGEIGHVKEAMTIYRKHVQGIWNGMTEEDKNKKTIELIDAYNKFLDYAYNEQFTNIRDFCDSKSGNRYLEPLMYRPSRLE</sequence>
<keyword evidence="2" id="KW-0808">Transferase</keyword>
<dbReference type="Gene3D" id="3.40.50.150">
    <property type="entry name" value="Vaccinia Virus protein VP39"/>
    <property type="match status" value="1"/>
</dbReference>
<evidence type="ECO:0000259" key="1">
    <source>
        <dbReference type="Pfam" id="PF00535"/>
    </source>
</evidence>
<keyword evidence="2" id="KW-0328">Glycosyltransferase</keyword>
<accession>A0ABW8SYS1</accession>
<protein>
    <submittedName>
        <fullName evidence="2">Glycosyltransferase</fullName>
        <ecNumber evidence="2">2.4.-.-</ecNumber>
    </submittedName>
</protein>
<dbReference type="SUPFAM" id="SSF53335">
    <property type="entry name" value="S-adenosyl-L-methionine-dependent methyltransferases"/>
    <property type="match status" value="1"/>
</dbReference>
<dbReference type="RefSeq" id="WP_406767919.1">
    <property type="nucleotide sequence ID" value="NZ_JBJHZZ010000001.1"/>
</dbReference>
<reference evidence="2 3" key="1">
    <citation type="submission" date="2024-11" db="EMBL/GenBank/DDBJ databases">
        <authorList>
            <person name="Heng Y.C."/>
            <person name="Lim A.C.H."/>
            <person name="Lee J.K.Y."/>
            <person name="Kittelmann S."/>
        </authorList>
    </citation>
    <scope>NUCLEOTIDE SEQUENCE [LARGE SCALE GENOMIC DNA]</scope>
    <source>
        <strain evidence="2 3">WILCCON 0185</strain>
    </source>
</reference>
<dbReference type="Pfam" id="PF13578">
    <property type="entry name" value="Methyltransf_24"/>
    <property type="match status" value="1"/>
</dbReference>
<dbReference type="GO" id="GO:0016757">
    <property type="term" value="F:glycosyltransferase activity"/>
    <property type="evidence" value="ECO:0007669"/>
    <property type="project" value="UniProtKB-KW"/>
</dbReference>
<proteinExistence type="predicted"/>
<dbReference type="Gene3D" id="3.90.550.10">
    <property type="entry name" value="Spore Coat Polysaccharide Biosynthesis Protein SpsA, Chain A"/>
    <property type="match status" value="1"/>
</dbReference>
<dbReference type="Pfam" id="PF00535">
    <property type="entry name" value="Glycos_transf_2"/>
    <property type="match status" value="1"/>
</dbReference>
<evidence type="ECO:0000313" key="3">
    <source>
        <dbReference type="Proteomes" id="UP001623591"/>
    </source>
</evidence>
<dbReference type="InterPro" id="IPR029044">
    <property type="entry name" value="Nucleotide-diphossugar_trans"/>
</dbReference>
<dbReference type="EC" id="2.4.-.-" evidence="2"/>
<dbReference type="InterPro" id="IPR029063">
    <property type="entry name" value="SAM-dependent_MTases_sf"/>
</dbReference>
<feature type="domain" description="Glycosyltransferase 2-like" evidence="1">
    <location>
        <begin position="248"/>
        <end position="416"/>
    </location>
</feature>
<dbReference type="PANTHER" id="PTHR22916:SF3">
    <property type="entry name" value="UDP-GLCNAC:BETAGAL BETA-1,3-N-ACETYLGLUCOSAMINYLTRANSFERASE-LIKE PROTEIN 1"/>
    <property type="match status" value="1"/>
</dbReference>